<feature type="region of interest" description="Disordered" evidence="1">
    <location>
        <begin position="61"/>
        <end position="88"/>
    </location>
</feature>
<gene>
    <name evidence="2" type="primary">G7TGB4</name>
</gene>
<feature type="compositionally biased region" description="Pro residues" evidence="1">
    <location>
        <begin position="160"/>
        <end position="188"/>
    </location>
</feature>
<keyword evidence="2" id="KW-0378">Hydrolase</keyword>
<feature type="region of interest" description="Disordered" evidence="1">
    <location>
        <begin position="142"/>
        <end position="208"/>
    </location>
</feature>
<evidence type="ECO:0000313" key="2">
    <source>
        <dbReference type="EMBL" id="VWO94743.1"/>
    </source>
</evidence>
<dbReference type="InterPro" id="IPR004242">
    <property type="entry name" value="Transposase_21"/>
</dbReference>
<protein>
    <submittedName>
        <fullName evidence="2">Amidohydrolase family protein</fullName>
    </submittedName>
</protein>
<accession>A0A5K1JTN8</accession>
<reference evidence="2" key="1">
    <citation type="submission" date="2019-10" db="EMBL/GenBank/DDBJ databases">
        <authorList>
            <person name="Nor Muhammad N."/>
        </authorList>
    </citation>
    <scope>NUCLEOTIDE SEQUENCE</scope>
</reference>
<dbReference type="PANTHER" id="PTHR46579">
    <property type="entry name" value="F5/8 TYPE C DOMAIN-CONTAINING PROTEIN-RELATED"/>
    <property type="match status" value="1"/>
</dbReference>
<dbReference type="GO" id="GO:0016787">
    <property type="term" value="F:hydrolase activity"/>
    <property type="evidence" value="ECO:0007669"/>
    <property type="project" value="UniProtKB-KW"/>
</dbReference>
<name>A0A5K1JTN8_9APHY</name>
<dbReference type="PANTHER" id="PTHR46579:SF1">
    <property type="entry name" value="F5_8 TYPE C DOMAIN-CONTAINING PROTEIN"/>
    <property type="match status" value="1"/>
</dbReference>
<feature type="region of interest" description="Disordered" evidence="1">
    <location>
        <begin position="1"/>
        <end position="20"/>
    </location>
</feature>
<dbReference type="Pfam" id="PF02992">
    <property type="entry name" value="Transposase_21"/>
    <property type="match status" value="1"/>
</dbReference>
<sequence>MAEDATTGFEHSGGSASSRKEVFSCGCRKCIDNGDPGVPYSTWYRHRKNYEKDLAAGIIPPHDPSLRVPSKRKRSAIAALPEQDEREVRQRLDAPANTGPSNVNGGLSCSSSAHTLARSSVNLGAGSMDAAPFHSLPQQIDQNQEDDSFSLPPTHLQLPPRLPSPPPLPRLPSPPPSPRLPSPPPFPAPQYGHTNSSYPPESEERSRIEQVQATLKFIHALESNPRLEDNKLDPETLRHLSDPPKAPPVLTPDETLSVKLFLADTDGSEKIYNDTRSAILERHPEDDILSLYQVKKKIAEITGITEIVNDMCPNNCVGYTGPYATLDQCPTCHEPRYTSPAGVPKPQRTFTTFPIGPQIQARYRSPTSAHEMRFRDGRMGSILAELEASGKLDEITDIYEGYDFCDAVKRGLLGSNDVALIFSMDGAQLYEHKASNCWIYIWILVDVSPNKRYKKRFVLPGAIIPGPNKPKNVDSFLFPGLHHVAALQNEGLVIWDASRNVTFISRPFILLAEADAVGAPDLTGYVGHHGKHGCRNGCRRPGRRKPGGSHYYSVCLKPDDYHEDGCDAEDYEPSELVVSSPEEYERDVESLRDSTSQRVYEQRRLETGLSKPSIFLGISPHHRLSIPGLFPGDIMHLFGLNIPDLLTKLWRGTMECDTKNGDDKETWDWVCLTGDVWKKHGADVANASRFMPGFFDRPPRNPAEKISSGYKCWEFLNWIYGLAPAMLHTILPLPYWKNYCKFVTGVRTMYRKRTVEKQRQEAHVYFSDFVFEFESLYVQRKVSRMHFCPQCVHALLHTPLETFRIGPLICSSQFPIERAIGDLGSEIRQPSNPYANLTQRALRRAQVNGLKAMFPDLDPAPPSISPKMPHHDLGGGLALLHPREDRFRDVLDPERNAIATFLESPGCSTLGSLATPEWDHLSFILEGDCENTTVTHRTQHKVRAGASLSAEWVAEACPTHCSSYHRLIVPVDMSVPGSPSHFLAGEDSNTLHSTLTSLHNLHSLNISNSALIATPTSYNPYPRSTPTPVYQPRPLTTNSQDPLLFQTTQNISARDDLLNSRSLPSTENRELRTMYIAYADHDQLRNCGNLAYQQCWEQIKKLQSENAEIRTQLTSYKTVNTDIIRAMPQLLSVESKALALLASSSDTTAGPSDSMGVAPWALSRITLGQGMRLPVGLPKPQGVAFLYWTKTAWTSRVVEKSTRKRGERAGDEENVLQLYVEEVHEGKPYAEPASGHTVAQIRALAHSLAHSLRWSGQAPTKWTEATYEVNARPVEDGAPNDHSVAWLGQDPSHFNLADLDLGSPGLHFGCPILELACPTFDLPFPTLSIDYAAVIDVLTTSNIAFLIHVI</sequence>
<proteinExistence type="predicted"/>
<dbReference type="EMBL" id="LR724194">
    <property type="protein sequence ID" value="VWO94743.1"/>
    <property type="molecule type" value="Genomic_DNA"/>
</dbReference>
<evidence type="ECO:0000256" key="1">
    <source>
        <dbReference type="SAM" id="MobiDB-lite"/>
    </source>
</evidence>
<organism evidence="2">
    <name type="scientific">Ganoderma boninense</name>
    <dbReference type="NCBI Taxonomy" id="34458"/>
    <lineage>
        <taxon>Eukaryota</taxon>
        <taxon>Fungi</taxon>
        <taxon>Dikarya</taxon>
        <taxon>Basidiomycota</taxon>
        <taxon>Agaricomycotina</taxon>
        <taxon>Agaricomycetes</taxon>
        <taxon>Polyporales</taxon>
        <taxon>Polyporaceae</taxon>
        <taxon>Ganoderma</taxon>
    </lineage>
</organism>